<name>A0A6M3Y1Y2_9ZZZZ</name>
<protein>
    <submittedName>
        <fullName evidence="1">Uncharacterized protein</fullName>
    </submittedName>
</protein>
<gene>
    <name evidence="1" type="ORF">TM448B05973_0009</name>
</gene>
<evidence type="ECO:0000313" key="1">
    <source>
        <dbReference type="EMBL" id="QJI04063.1"/>
    </source>
</evidence>
<reference evidence="1" key="1">
    <citation type="submission" date="2020-03" db="EMBL/GenBank/DDBJ databases">
        <title>The deep terrestrial virosphere.</title>
        <authorList>
            <person name="Holmfeldt K."/>
            <person name="Nilsson E."/>
            <person name="Simone D."/>
            <person name="Lopez-Fernandez M."/>
            <person name="Wu X."/>
            <person name="de Brujin I."/>
            <person name="Lundin D."/>
            <person name="Andersson A."/>
            <person name="Bertilsson S."/>
            <person name="Dopson M."/>
        </authorList>
    </citation>
    <scope>NUCLEOTIDE SEQUENCE</scope>
    <source>
        <strain evidence="1">TM448B05973</strain>
    </source>
</reference>
<proteinExistence type="predicted"/>
<organism evidence="1">
    <name type="scientific">viral metagenome</name>
    <dbReference type="NCBI Taxonomy" id="1070528"/>
    <lineage>
        <taxon>unclassified sequences</taxon>
        <taxon>metagenomes</taxon>
        <taxon>organismal metagenomes</taxon>
    </lineage>
</organism>
<dbReference type="EMBL" id="MT145144">
    <property type="protein sequence ID" value="QJI04063.1"/>
    <property type="molecule type" value="Genomic_DNA"/>
</dbReference>
<dbReference type="AlphaFoldDB" id="A0A6M3Y1Y2"/>
<sequence length="106" mass="12485">MTDKQRKEAMEWVEKEIEDREACVKSLVGEFDYYPTKDEEEQCAFLEESLGYLKTILSALEPKVMNMAWVKKWDSEFLYDLVHRNGMTMHTWKAMLNELGIAVKGE</sequence>
<accession>A0A6M3Y1Y2</accession>